<comment type="caution">
    <text evidence="2">The sequence shown here is derived from an EMBL/GenBank/DDBJ whole genome shotgun (WGS) entry which is preliminary data.</text>
</comment>
<protein>
    <recommendedName>
        <fullName evidence="4">Nicotinic acid mononucleotide adenyltransferase</fullName>
    </recommendedName>
</protein>
<dbReference type="EMBL" id="BRVO01000001">
    <property type="protein sequence ID" value="GLB48397.1"/>
    <property type="molecule type" value="Genomic_DNA"/>
</dbReference>
<name>A0ABQ5MGB2_9FLAO</name>
<organism evidence="2 3">
    <name type="scientific">Neptunitalea lumnitzerae</name>
    <dbReference type="NCBI Taxonomy" id="2965509"/>
    <lineage>
        <taxon>Bacteria</taxon>
        <taxon>Pseudomonadati</taxon>
        <taxon>Bacteroidota</taxon>
        <taxon>Flavobacteriia</taxon>
        <taxon>Flavobacteriales</taxon>
        <taxon>Flavobacteriaceae</taxon>
        <taxon>Neptunitalea</taxon>
    </lineage>
</organism>
<evidence type="ECO:0000313" key="3">
    <source>
        <dbReference type="Proteomes" id="UP001143543"/>
    </source>
</evidence>
<feature type="chain" id="PRO_5045321975" description="Nicotinic acid mononucleotide adenyltransferase" evidence="1">
    <location>
        <begin position="22"/>
        <end position="313"/>
    </location>
</feature>
<accession>A0ABQ5MGB2</accession>
<evidence type="ECO:0000313" key="2">
    <source>
        <dbReference type="EMBL" id="GLB48397.1"/>
    </source>
</evidence>
<evidence type="ECO:0000256" key="1">
    <source>
        <dbReference type="SAM" id="SignalP"/>
    </source>
</evidence>
<feature type="signal peptide" evidence="1">
    <location>
        <begin position="1"/>
        <end position="21"/>
    </location>
</feature>
<reference evidence="2" key="1">
    <citation type="submission" date="2022-07" db="EMBL/GenBank/DDBJ databases">
        <title>Taxonomy of Novel Oxalotrophic and Methylotrophic Bacteria.</title>
        <authorList>
            <person name="Sahin N."/>
            <person name="Tani A."/>
        </authorList>
    </citation>
    <scope>NUCLEOTIDE SEQUENCE</scope>
    <source>
        <strain evidence="2">Y10</strain>
    </source>
</reference>
<proteinExistence type="predicted"/>
<sequence length="313" mass="36280">MKTIKLLFALAILTIGFSSCTNEMYMEDPYVEPGISLNQLMHSYEVWYIDINESNTNGQIPFMQIAFTLSFRNGVLYANNNLAGIGTTGNGFGVDIGYYDVYSTTLQLDHDLDGVWNFEVEQLAANRVRLYNYATNTSFVMYGYQRSNFDYDMVFYDNIHYFLQEYDAWEKIYTSQAGAINEFDNENFLAFLPDGYGDTFLSSIDAPGTSINNLYWDYEGIYEVMDFSNTDYVKALTLDYDFLGNEYFELYVVNDETVELYHPYSGTTYRFRGRGFIPYLKSQKVEKGTLENRGKLRMKENNKVFDATKFKAL</sequence>
<evidence type="ECO:0008006" key="4">
    <source>
        <dbReference type="Google" id="ProtNLM"/>
    </source>
</evidence>
<keyword evidence="1" id="KW-0732">Signal</keyword>
<dbReference type="Proteomes" id="UP001143543">
    <property type="component" value="Unassembled WGS sequence"/>
</dbReference>
<dbReference type="RefSeq" id="WP_281764041.1">
    <property type="nucleotide sequence ID" value="NZ_BRVO01000001.1"/>
</dbReference>
<dbReference type="PROSITE" id="PS51257">
    <property type="entry name" value="PROKAR_LIPOPROTEIN"/>
    <property type="match status" value="1"/>
</dbReference>
<keyword evidence="3" id="KW-1185">Reference proteome</keyword>
<gene>
    <name evidence="2" type="ORF">Y10_07650</name>
</gene>